<organism evidence="8">
    <name type="scientific">Amphimedon queenslandica</name>
    <name type="common">Sponge</name>
    <dbReference type="NCBI Taxonomy" id="400682"/>
    <lineage>
        <taxon>Eukaryota</taxon>
        <taxon>Metazoa</taxon>
        <taxon>Porifera</taxon>
        <taxon>Demospongiae</taxon>
        <taxon>Heteroscleromorpha</taxon>
        <taxon>Haplosclerida</taxon>
        <taxon>Niphatidae</taxon>
        <taxon>Amphimedon</taxon>
    </lineage>
</organism>
<keyword evidence="5" id="KW-0175">Coiled coil</keyword>
<dbReference type="PROSITE" id="PS00518">
    <property type="entry name" value="ZF_RING_1"/>
    <property type="match status" value="1"/>
</dbReference>
<evidence type="ECO:0000313" key="8">
    <source>
        <dbReference type="EnsemblMetazoa" id="Aqu2.1.32899_001"/>
    </source>
</evidence>
<feature type="domain" description="B box-type" evidence="7">
    <location>
        <begin position="75"/>
        <end position="121"/>
    </location>
</feature>
<keyword evidence="1" id="KW-0479">Metal-binding</keyword>
<feature type="domain" description="B box-type" evidence="7">
    <location>
        <begin position="130"/>
        <end position="171"/>
    </location>
</feature>
<reference evidence="9" key="1">
    <citation type="journal article" date="2010" name="Nature">
        <title>The Amphimedon queenslandica genome and the evolution of animal complexity.</title>
        <authorList>
            <person name="Srivastava M."/>
            <person name="Simakov O."/>
            <person name="Chapman J."/>
            <person name="Fahey B."/>
            <person name="Gauthier M.E."/>
            <person name="Mitros T."/>
            <person name="Richards G.S."/>
            <person name="Conaco C."/>
            <person name="Dacre M."/>
            <person name="Hellsten U."/>
            <person name="Larroux C."/>
            <person name="Putnam N.H."/>
            <person name="Stanke M."/>
            <person name="Adamska M."/>
            <person name="Darling A."/>
            <person name="Degnan S.M."/>
            <person name="Oakley T.H."/>
            <person name="Plachetzki D.C."/>
            <person name="Zhai Y."/>
            <person name="Adamski M."/>
            <person name="Calcino A."/>
            <person name="Cummins S.F."/>
            <person name="Goodstein D.M."/>
            <person name="Harris C."/>
            <person name="Jackson D.J."/>
            <person name="Leys S.P."/>
            <person name="Shu S."/>
            <person name="Woodcroft B.J."/>
            <person name="Vervoort M."/>
            <person name="Kosik K.S."/>
            <person name="Manning G."/>
            <person name="Degnan B.M."/>
            <person name="Rokhsar D.S."/>
        </authorList>
    </citation>
    <scope>NUCLEOTIDE SEQUENCE [LARGE SCALE GENOMIC DNA]</scope>
</reference>
<dbReference type="SMART" id="SM00336">
    <property type="entry name" value="BBOX"/>
    <property type="match status" value="2"/>
</dbReference>
<dbReference type="KEGG" id="aqu:109581646"/>
<proteinExistence type="predicted"/>
<dbReference type="Pfam" id="PF00643">
    <property type="entry name" value="zf-B_box"/>
    <property type="match status" value="1"/>
</dbReference>
<evidence type="ECO:0000256" key="3">
    <source>
        <dbReference type="ARBA" id="ARBA00022833"/>
    </source>
</evidence>
<dbReference type="PANTHER" id="PTHR25462">
    <property type="entry name" value="BONUS, ISOFORM C-RELATED"/>
    <property type="match status" value="1"/>
</dbReference>
<feature type="coiled-coil region" evidence="5">
    <location>
        <begin position="172"/>
        <end position="199"/>
    </location>
</feature>
<dbReference type="CDD" id="cd19756">
    <property type="entry name" value="Bbox2"/>
    <property type="match status" value="1"/>
</dbReference>
<dbReference type="Proteomes" id="UP000007879">
    <property type="component" value="Unassembled WGS sequence"/>
</dbReference>
<dbReference type="PROSITE" id="PS50089">
    <property type="entry name" value="ZF_RING_2"/>
    <property type="match status" value="1"/>
</dbReference>
<dbReference type="PROSITE" id="PS50119">
    <property type="entry name" value="ZF_BBOX"/>
    <property type="match status" value="2"/>
</dbReference>
<dbReference type="PANTHER" id="PTHR25462:SF291">
    <property type="entry name" value="E3 UBIQUITIN-PROTEIN LIGASE TRIM45"/>
    <property type="match status" value="1"/>
</dbReference>
<dbReference type="SMART" id="SM00184">
    <property type="entry name" value="RING"/>
    <property type="match status" value="1"/>
</dbReference>
<dbReference type="CDD" id="cd19757">
    <property type="entry name" value="Bbox1"/>
    <property type="match status" value="1"/>
</dbReference>
<dbReference type="SUPFAM" id="SSF57850">
    <property type="entry name" value="RING/U-box"/>
    <property type="match status" value="1"/>
</dbReference>
<keyword evidence="9" id="KW-1185">Reference proteome</keyword>
<evidence type="ECO:0000256" key="1">
    <source>
        <dbReference type="ARBA" id="ARBA00022723"/>
    </source>
</evidence>
<dbReference type="InterPro" id="IPR001841">
    <property type="entry name" value="Znf_RING"/>
</dbReference>
<protein>
    <submittedName>
        <fullName evidence="8">Uncharacterized protein</fullName>
    </submittedName>
</protein>
<evidence type="ECO:0000313" key="9">
    <source>
        <dbReference type="Proteomes" id="UP000007879"/>
    </source>
</evidence>
<evidence type="ECO:0000256" key="4">
    <source>
        <dbReference type="PROSITE-ProRule" id="PRU00024"/>
    </source>
</evidence>
<dbReference type="InterPro" id="IPR000315">
    <property type="entry name" value="Znf_B-box"/>
</dbReference>
<dbReference type="EnsemblMetazoa" id="XM_019995940.1">
    <property type="protein sequence ID" value="XP_019851499.1"/>
    <property type="gene ID" value="LOC109581646"/>
</dbReference>
<feature type="domain" description="RING-type" evidence="6">
    <location>
        <begin position="9"/>
        <end position="50"/>
    </location>
</feature>
<evidence type="ECO:0000256" key="5">
    <source>
        <dbReference type="SAM" id="Coils"/>
    </source>
</evidence>
<gene>
    <name evidence="8" type="primary">109581646</name>
</gene>
<dbReference type="OMA" id="CECESYL"/>
<keyword evidence="2 4" id="KW-0863">Zinc-finger</keyword>
<dbReference type="Gene3D" id="3.30.160.60">
    <property type="entry name" value="Classic Zinc Finger"/>
    <property type="match status" value="1"/>
</dbReference>
<keyword evidence="3" id="KW-0862">Zinc</keyword>
<dbReference type="OrthoDB" id="264520at2759"/>
<dbReference type="InterPro" id="IPR017907">
    <property type="entry name" value="Znf_RING_CS"/>
</dbReference>
<name>A0A1X7UZE3_AMPQE</name>
<dbReference type="eggNOG" id="KOG2177">
    <property type="taxonomic scope" value="Eukaryota"/>
</dbReference>
<dbReference type="InterPro" id="IPR047153">
    <property type="entry name" value="TRIM45/56/19-like"/>
</dbReference>
<dbReference type="GO" id="GO:0008270">
    <property type="term" value="F:zinc ion binding"/>
    <property type="evidence" value="ECO:0007669"/>
    <property type="project" value="UniProtKB-KW"/>
</dbReference>
<dbReference type="InterPro" id="IPR018957">
    <property type="entry name" value="Znf_C3HC4_RING-type"/>
</dbReference>
<dbReference type="InParanoid" id="A0A1X7UZE3"/>
<dbReference type="EnsemblMetazoa" id="Aqu2.1.32899_001">
    <property type="protein sequence ID" value="Aqu2.1.32899_001"/>
    <property type="gene ID" value="Aqu2.1.32899"/>
</dbReference>
<sequence length="542" mass="61037">MASKMTEICTICQSTYSDPRLLPCLHSFCRACLSRLPSVRSRTVKCPLCRTEHNLGTGGVDKLLANTQLAGKVSLPVQKCGQCRTQKVVSFCCECESYLCDLCHQAHTRMATFQTHKVVDPSQAQMKPKPKSFKCLNHPKELLDVYCVSCKVVICRDCALYTHQGHKFKPGEEAATDIKKRLKSNRDQLQTNLETFRSHAKTIALVEKHVTTYPDKMKSFITSHFEALKLQLEQRKATLLRDVDTQYNGFSKTLYCEKDIVETGICKLEAGINFADQLVRSADKLEVSILGTQVLLSMQESQTLSWNPSTIKNLGPLAYIAQVEANPYQAHDPYQNYHGAYPIASHSQHLGMSDILSNEEYLIQHIGLLRLVNNFELQLYPKGYQGHNASAKLKKSIVALMSASHLRGNERATFVKNGTYCIEAEVFLHQNKAIFPNLSISCKCNGPAPASASKKQINCSTAKVLGGDSEKWKITFQSLEAGDYEVTVKLLINDDEFSEKMTTITLERSGQVEVHSQQHYYNPQPRQVHWSQQDVYGYDYDD</sequence>
<dbReference type="Gene3D" id="3.30.40.10">
    <property type="entry name" value="Zinc/RING finger domain, C3HC4 (zinc finger)"/>
    <property type="match status" value="1"/>
</dbReference>
<evidence type="ECO:0000256" key="2">
    <source>
        <dbReference type="ARBA" id="ARBA00022771"/>
    </source>
</evidence>
<reference evidence="8" key="2">
    <citation type="submission" date="2017-05" db="UniProtKB">
        <authorList>
            <consortium name="EnsemblMetazoa"/>
        </authorList>
    </citation>
    <scope>IDENTIFICATION</scope>
</reference>
<dbReference type="Pfam" id="PF00097">
    <property type="entry name" value="zf-C3HC4"/>
    <property type="match status" value="1"/>
</dbReference>
<dbReference type="GO" id="GO:0061630">
    <property type="term" value="F:ubiquitin protein ligase activity"/>
    <property type="evidence" value="ECO:0007669"/>
    <property type="project" value="TreeGrafter"/>
</dbReference>
<accession>A0A1X7UZE3</accession>
<evidence type="ECO:0000259" key="6">
    <source>
        <dbReference type="PROSITE" id="PS50089"/>
    </source>
</evidence>
<evidence type="ECO:0000259" key="7">
    <source>
        <dbReference type="PROSITE" id="PS50119"/>
    </source>
</evidence>
<dbReference type="AlphaFoldDB" id="A0A1X7UZE3"/>
<dbReference type="InterPro" id="IPR013083">
    <property type="entry name" value="Znf_RING/FYVE/PHD"/>
</dbReference>
<dbReference type="SUPFAM" id="SSF57845">
    <property type="entry name" value="B-box zinc-binding domain"/>
    <property type="match status" value="1"/>
</dbReference>